<feature type="region of interest" description="Disordered" evidence="1">
    <location>
        <begin position="606"/>
        <end position="625"/>
    </location>
</feature>
<proteinExistence type="predicted"/>
<feature type="domain" description="RelA/SpoT" evidence="2">
    <location>
        <begin position="450"/>
        <end position="592"/>
    </location>
</feature>
<dbReference type="Gene3D" id="3.30.460.10">
    <property type="entry name" value="Beta Polymerase, domain 2"/>
    <property type="match status" value="1"/>
</dbReference>
<dbReference type="InterPro" id="IPR007685">
    <property type="entry name" value="RelA_SpoT"/>
</dbReference>
<evidence type="ECO:0000256" key="1">
    <source>
        <dbReference type="SAM" id="MobiDB-lite"/>
    </source>
</evidence>
<dbReference type="EMBL" id="HBGR01003459">
    <property type="protein sequence ID" value="CAD9372267.1"/>
    <property type="molecule type" value="Transcribed_RNA"/>
</dbReference>
<feature type="region of interest" description="Disordered" evidence="1">
    <location>
        <begin position="640"/>
        <end position="659"/>
    </location>
</feature>
<dbReference type="SMART" id="SM00954">
    <property type="entry name" value="RelA_SpoT"/>
    <property type="match status" value="1"/>
</dbReference>
<dbReference type="AlphaFoldDB" id="A0A7S2AMU1"/>
<dbReference type="Pfam" id="PF04607">
    <property type="entry name" value="RelA_SpoT"/>
    <property type="match status" value="1"/>
</dbReference>
<organism evidence="3">
    <name type="scientific">Pycnococcus provasolii</name>
    <dbReference type="NCBI Taxonomy" id="41880"/>
    <lineage>
        <taxon>Eukaryota</taxon>
        <taxon>Viridiplantae</taxon>
        <taxon>Chlorophyta</taxon>
        <taxon>Pseudoscourfieldiophyceae</taxon>
        <taxon>Pseudoscourfieldiales</taxon>
        <taxon>Pycnococcaceae</taxon>
        <taxon>Pycnococcus</taxon>
    </lineage>
</organism>
<gene>
    <name evidence="3" type="ORF">PPRO1471_LOCUS2302</name>
</gene>
<dbReference type="InterPro" id="IPR043519">
    <property type="entry name" value="NT_sf"/>
</dbReference>
<dbReference type="CDD" id="cd05399">
    <property type="entry name" value="NT_Rel-Spo_like"/>
    <property type="match status" value="1"/>
</dbReference>
<sequence length="683" mass="73686">MAPSLQQRQCCPQHPCRCPRAPHGRPVDLTHGRLAPFRRQRLHGLTSSFSFDHSSTAQQYCLHSSRGLVWRLHGSASESASPSPPFLMESSDSNNANDISRRSLSLAGGGGGESAVSWLSSPLTSQAIKTCEPLLRRHPSSQSQLQPREDANLQNALVLANILHEDVQAQDDVCAAAIYAETIALGYEKHLTADGLCTTDHVWRMAKRIHEVREILGDPAVVRDDALAKEARRKALRNAGTRAVAVDCARTLLAMRLAANNTPGAAAGPGKQELALRAAQLHAPLARALRLGVVPLVSSRDRASVNNRGTAATIAGSTAAGVGVELESLALAALVPRAWHRALRQLALQGETYDELLDSLARTLASAIERAPWVDEAKFLTRMAHEEACVEPLALRADNECIAVYRNGGDGSGSGSGSSSSVSSRIPLAEVHTAFEDLPWPLAARLEVFHRRKTLTSAVRKMLRTGVEAPSNLRDLLGIRVVVHPPNKCKTVDDDDIWREARACAACYAVKAIMDALQEFGEVVPLRTKDYIASPKLENGYQSLHATYRITTTGDEKHDQEVVFLEVQIRTAAMHREAEYGAARHEWYKGGVVRVSDWHAAALASLPSSDSMDDGGGGGGIPSANEEAMFASLPSSDVSLRRSFRSDEPSDMTAEQAHLADREAARVAAALRGAVRNANRVTG</sequence>
<reference evidence="3" key="1">
    <citation type="submission" date="2021-01" db="EMBL/GenBank/DDBJ databases">
        <authorList>
            <person name="Corre E."/>
            <person name="Pelletier E."/>
            <person name="Niang G."/>
            <person name="Scheremetjew M."/>
            <person name="Finn R."/>
            <person name="Kale V."/>
            <person name="Holt S."/>
            <person name="Cochrane G."/>
            <person name="Meng A."/>
            <person name="Brown T."/>
            <person name="Cohen L."/>
        </authorList>
    </citation>
    <scope>NUCLEOTIDE SEQUENCE</scope>
    <source>
        <strain evidence="3">RCC733</strain>
    </source>
</reference>
<protein>
    <recommendedName>
        <fullName evidence="2">RelA/SpoT domain-containing protein</fullName>
    </recommendedName>
</protein>
<evidence type="ECO:0000313" key="3">
    <source>
        <dbReference type="EMBL" id="CAD9372267.1"/>
    </source>
</evidence>
<dbReference type="PANTHER" id="PTHR21262">
    <property type="entry name" value="GUANOSINE-3',5'-BIS DIPHOSPHATE 3'-PYROPHOSPHOHYDROLASE"/>
    <property type="match status" value="1"/>
</dbReference>
<dbReference type="SUPFAM" id="SSF81301">
    <property type="entry name" value="Nucleotidyltransferase"/>
    <property type="match status" value="1"/>
</dbReference>
<dbReference type="PANTHER" id="PTHR21262:SF12">
    <property type="entry name" value="GTP DIPHOSPHOKINASE CRSH, CHLOROPLASTIC-RELATED"/>
    <property type="match status" value="1"/>
</dbReference>
<accession>A0A7S2AMU1</accession>
<name>A0A7S2AMU1_9CHLO</name>
<evidence type="ECO:0000259" key="2">
    <source>
        <dbReference type="SMART" id="SM00954"/>
    </source>
</evidence>
<dbReference type="GO" id="GO:0015969">
    <property type="term" value="P:guanosine tetraphosphate metabolic process"/>
    <property type="evidence" value="ECO:0007669"/>
    <property type="project" value="InterPro"/>
</dbReference>